<comment type="cofactor">
    <cofactor evidence="2">
        <name>Ca(2+)</name>
        <dbReference type="ChEBI" id="CHEBI:29108"/>
    </cofactor>
</comment>
<evidence type="ECO:0000256" key="11">
    <source>
        <dbReference type="ARBA" id="ARBA00023277"/>
    </source>
</evidence>
<evidence type="ECO:0000256" key="5">
    <source>
        <dbReference type="ARBA" id="ARBA00022723"/>
    </source>
</evidence>
<evidence type="ECO:0000256" key="12">
    <source>
        <dbReference type="ARBA" id="ARBA00023295"/>
    </source>
</evidence>
<evidence type="ECO:0000313" key="19">
    <source>
        <dbReference type="EMBL" id="KJX93699.1"/>
    </source>
</evidence>
<feature type="binding site" evidence="16">
    <location>
        <position position="222"/>
    </location>
    <ligand>
        <name>substrate</name>
    </ligand>
</feature>
<keyword evidence="7" id="KW-0378">Hydrolase</keyword>
<sequence length="497" mass="55111">MAQLSSLLCILFAFVTLGNCLTPAEWRSQSIYQVMTDRFARTDGSTTAPCRLDDYCGGTWQGLISKLSYIQQMGFTAIWISPVVQNIQGLTADGNSYHGYWQNNPFALNRKFGTADDLKALSAEVHRRGMYLMVDVAPNHMASISTRANVDYSKLSPFNDVSYYHTPPCGIDYNNVTSIRKCWVGSDTVSLPDLRTEDARVQNLWNTWVSQLVSNYSIDGLRIDTAQQVNPAFWPSFQAAAGGLHMIGEVWQGSPDVMCPYQNSLPGLMNYGAYYWIIQAFQRTTGSMANLVNGMAWMKAVCRDTTLLGSFIENHDVPRYASMTNDAARIQNAIAFTMLMDGIPIIYQGQEQRFRGHDIPAQREHLWQSKYDKNAVLYKFIRTMNMVRQRAIQRDASHVTTKASPISNDANTIVVRKGTAGKQIISVYTNRGSGWSGVVNVKGTAAGFGAFQKLINVVNCRPLTTNRTGDVAVSLVSGMPAVLYPVTEMTGSGICGY</sequence>
<keyword evidence="10" id="KW-0325">Glycoprotein</keyword>
<keyword evidence="5" id="KW-0479">Metal-binding</keyword>
<dbReference type="CDD" id="cd11319">
    <property type="entry name" value="AmyAc_euk_AmyA"/>
    <property type="match status" value="1"/>
</dbReference>
<feature type="binding site" evidence="16">
    <location>
        <position position="101"/>
    </location>
    <ligand>
        <name>substrate</name>
    </ligand>
</feature>
<evidence type="ECO:0000256" key="9">
    <source>
        <dbReference type="ARBA" id="ARBA00023157"/>
    </source>
</evidence>
<evidence type="ECO:0000256" key="7">
    <source>
        <dbReference type="ARBA" id="ARBA00022801"/>
    </source>
</evidence>
<dbReference type="STRING" id="1047168.A0A0F4G8P3"/>
<dbReference type="InterPro" id="IPR006047">
    <property type="entry name" value="GH13_cat_dom"/>
</dbReference>
<feature type="site" description="Transition state stabilizer" evidence="14">
    <location>
        <position position="316"/>
    </location>
</feature>
<dbReference type="OrthoDB" id="204980at2759"/>
<dbReference type="Pfam" id="PF00128">
    <property type="entry name" value="Alpha-amylase"/>
    <property type="match status" value="1"/>
</dbReference>
<dbReference type="EMBL" id="LAFY01004227">
    <property type="protein sequence ID" value="KJX93699.1"/>
    <property type="molecule type" value="Genomic_DNA"/>
</dbReference>
<evidence type="ECO:0000313" key="20">
    <source>
        <dbReference type="Proteomes" id="UP000033647"/>
    </source>
</evidence>
<evidence type="ECO:0000256" key="13">
    <source>
        <dbReference type="PIRSR" id="PIRSR001024-1"/>
    </source>
</evidence>
<feature type="disulfide bond" evidence="15">
    <location>
        <begin position="50"/>
        <end position="56"/>
    </location>
</feature>
<dbReference type="Pfam" id="PF09260">
    <property type="entry name" value="A_amylase_dom_C"/>
    <property type="match status" value="1"/>
</dbReference>
<keyword evidence="20" id="KW-1185">Reference proteome</keyword>
<evidence type="ECO:0000256" key="14">
    <source>
        <dbReference type="PIRSR" id="PIRSR001024-2"/>
    </source>
</evidence>
<dbReference type="Proteomes" id="UP000033647">
    <property type="component" value="Unassembled WGS sequence"/>
</dbReference>
<feature type="binding site" evidence="16">
    <location>
        <position position="140"/>
    </location>
    <ligand>
        <name>substrate</name>
    </ligand>
</feature>
<dbReference type="InterPro" id="IPR017853">
    <property type="entry name" value="GH"/>
</dbReference>
<dbReference type="GO" id="GO:0004556">
    <property type="term" value="F:alpha-amylase activity"/>
    <property type="evidence" value="ECO:0007669"/>
    <property type="project" value="UniProtKB-EC"/>
</dbReference>
<feature type="disulfide bond" evidence="15">
    <location>
        <begin position="460"/>
        <end position="495"/>
    </location>
</feature>
<dbReference type="GO" id="GO:0016052">
    <property type="term" value="P:carbohydrate catabolic process"/>
    <property type="evidence" value="ECO:0007669"/>
    <property type="project" value="InterPro"/>
</dbReference>
<dbReference type="Gene3D" id="2.60.40.1180">
    <property type="entry name" value="Golgi alpha-mannosidase II"/>
    <property type="match status" value="1"/>
</dbReference>
<dbReference type="InterPro" id="IPR013780">
    <property type="entry name" value="Glyco_hydro_b"/>
</dbReference>
<keyword evidence="12" id="KW-0326">Glycosidase</keyword>
<keyword evidence="8" id="KW-0106">Calcium</keyword>
<evidence type="ECO:0000256" key="15">
    <source>
        <dbReference type="PIRSR" id="PIRSR001024-4"/>
    </source>
</evidence>
<evidence type="ECO:0000256" key="17">
    <source>
        <dbReference type="SAM" id="SignalP"/>
    </source>
</evidence>
<protein>
    <recommendedName>
        <fullName evidence="4">alpha-amylase</fullName>
        <ecNumber evidence="4">3.2.1.1</ecNumber>
    </recommendedName>
</protein>
<evidence type="ECO:0000256" key="8">
    <source>
        <dbReference type="ARBA" id="ARBA00022837"/>
    </source>
</evidence>
<reference evidence="19 20" key="1">
    <citation type="submission" date="2015-03" db="EMBL/GenBank/DDBJ databases">
        <title>RNA-seq based gene annotation and comparative genomics of four Zymoseptoria species reveal species-specific pathogenicity related genes and transposable element activity.</title>
        <authorList>
            <person name="Grandaubert J."/>
            <person name="Bhattacharyya A."/>
            <person name="Stukenbrock E.H."/>
        </authorList>
    </citation>
    <scope>NUCLEOTIDE SEQUENCE [LARGE SCALE GENOMIC DNA]</scope>
    <source>
        <strain evidence="19 20">Zb18110</strain>
    </source>
</reference>
<keyword evidence="9 15" id="KW-1015">Disulfide bond</keyword>
<evidence type="ECO:0000256" key="16">
    <source>
        <dbReference type="PIRSR" id="PIRSR001024-5"/>
    </source>
</evidence>
<evidence type="ECO:0000256" key="1">
    <source>
        <dbReference type="ARBA" id="ARBA00000548"/>
    </source>
</evidence>
<feature type="binding site" evidence="16">
    <location>
        <position position="363"/>
    </location>
    <ligand>
        <name>substrate</name>
    </ligand>
</feature>
<feature type="signal peptide" evidence="17">
    <location>
        <begin position="1"/>
        <end position="20"/>
    </location>
</feature>
<evidence type="ECO:0000256" key="2">
    <source>
        <dbReference type="ARBA" id="ARBA00001913"/>
    </source>
</evidence>
<feature type="binding site" evidence="16">
    <location>
        <position position="316"/>
    </location>
    <ligand>
        <name>substrate</name>
    </ligand>
</feature>
<organism evidence="19 20">
    <name type="scientific">Zymoseptoria brevis</name>
    <dbReference type="NCBI Taxonomy" id="1047168"/>
    <lineage>
        <taxon>Eukaryota</taxon>
        <taxon>Fungi</taxon>
        <taxon>Dikarya</taxon>
        <taxon>Ascomycota</taxon>
        <taxon>Pezizomycotina</taxon>
        <taxon>Dothideomycetes</taxon>
        <taxon>Dothideomycetidae</taxon>
        <taxon>Mycosphaerellales</taxon>
        <taxon>Mycosphaerellaceae</taxon>
        <taxon>Zymoseptoria</taxon>
    </lineage>
</organism>
<comment type="caution">
    <text evidence="19">The sequence shown here is derived from an EMBL/GenBank/DDBJ whole genome shotgun (WGS) entry which is preliminary data.</text>
</comment>
<dbReference type="SUPFAM" id="SSF51445">
    <property type="entry name" value="(Trans)glycosidases"/>
    <property type="match status" value="1"/>
</dbReference>
<feature type="chain" id="PRO_5002468618" description="alpha-amylase" evidence="17">
    <location>
        <begin position="21"/>
        <end position="497"/>
    </location>
</feature>
<dbReference type="PANTHER" id="PTHR10357">
    <property type="entry name" value="ALPHA-AMYLASE FAMILY MEMBER"/>
    <property type="match status" value="1"/>
</dbReference>
<feature type="domain" description="Glycosyl hydrolase family 13 catalytic" evidence="18">
    <location>
        <begin position="33"/>
        <end position="388"/>
    </location>
</feature>
<keyword evidence="11" id="KW-0119">Carbohydrate metabolism</keyword>
<dbReference type="FunFam" id="3.20.20.80:FF:000120">
    <property type="entry name" value="Alpha-amylase A"/>
    <property type="match status" value="1"/>
</dbReference>
<feature type="active site" description="Proton donor" evidence="13">
    <location>
        <position position="249"/>
    </location>
</feature>
<dbReference type="PANTHER" id="PTHR10357:SF215">
    <property type="entry name" value="ALPHA-AMYLASE 1"/>
    <property type="match status" value="1"/>
</dbReference>
<dbReference type="Gene3D" id="3.20.20.80">
    <property type="entry name" value="Glycosidases"/>
    <property type="match status" value="1"/>
</dbReference>
<name>A0A0F4G8P3_9PEZI</name>
<gene>
    <name evidence="19" type="ORF">TI39_contig4268g00021</name>
</gene>
<keyword evidence="6 17" id="KW-0732">Signal</keyword>
<dbReference type="PIRSF" id="PIRSF001024">
    <property type="entry name" value="Alph-amyl_fung"/>
    <property type="match status" value="1"/>
</dbReference>
<proteinExistence type="inferred from homology"/>
<evidence type="ECO:0000259" key="18">
    <source>
        <dbReference type="SMART" id="SM00642"/>
    </source>
</evidence>
<evidence type="ECO:0000256" key="6">
    <source>
        <dbReference type="ARBA" id="ARBA00022729"/>
    </source>
</evidence>
<comment type="catalytic activity">
    <reaction evidence="1">
        <text>Endohydrolysis of (1-&gt;4)-alpha-D-glucosidic linkages in polysaccharides containing three or more (1-&gt;4)-alpha-linked D-glucose units.</text>
        <dbReference type="EC" id="3.2.1.1"/>
    </reaction>
</comment>
<dbReference type="SMART" id="SM00642">
    <property type="entry name" value="Aamy"/>
    <property type="match status" value="1"/>
</dbReference>
<evidence type="ECO:0000256" key="3">
    <source>
        <dbReference type="ARBA" id="ARBA00008061"/>
    </source>
</evidence>
<evidence type="ECO:0000256" key="4">
    <source>
        <dbReference type="ARBA" id="ARBA00012595"/>
    </source>
</evidence>
<evidence type="ECO:0000256" key="10">
    <source>
        <dbReference type="ARBA" id="ARBA00023180"/>
    </source>
</evidence>
<comment type="similarity">
    <text evidence="3">Belongs to the glycosyl hydrolase 13 family.</text>
</comment>
<feature type="binding site" evidence="16">
    <location>
        <position position="253"/>
    </location>
    <ligand>
        <name>substrate</name>
    </ligand>
</feature>
<dbReference type="SUPFAM" id="SSF51011">
    <property type="entry name" value="Glycosyl hydrolase domain"/>
    <property type="match status" value="1"/>
</dbReference>
<feature type="disulfide bond" evidence="15">
    <location>
        <begin position="259"/>
        <end position="302"/>
    </location>
</feature>
<dbReference type="InterPro" id="IPR013777">
    <property type="entry name" value="A-amylase-like"/>
</dbReference>
<dbReference type="AlphaFoldDB" id="A0A0F4G8P3"/>
<accession>A0A0F4G8P3</accession>
<dbReference type="EC" id="3.2.1.1" evidence="4"/>
<feature type="active site" description="Nucleophile" evidence="13">
    <location>
        <position position="224"/>
    </location>
</feature>
<dbReference type="InterPro" id="IPR015340">
    <property type="entry name" value="A_amylase_C_dom"/>
</dbReference>
<dbReference type="GO" id="GO:0005509">
    <property type="term" value="F:calcium ion binding"/>
    <property type="evidence" value="ECO:0007669"/>
    <property type="project" value="InterPro"/>
</dbReference>